<name>X0U6L7_9ZZZZ</name>
<accession>X0U6L7</accession>
<dbReference type="AlphaFoldDB" id="X0U6L7"/>
<protein>
    <submittedName>
        <fullName evidence="1">Uncharacterized protein</fullName>
    </submittedName>
</protein>
<organism evidence="1">
    <name type="scientific">marine sediment metagenome</name>
    <dbReference type="NCBI Taxonomy" id="412755"/>
    <lineage>
        <taxon>unclassified sequences</taxon>
        <taxon>metagenomes</taxon>
        <taxon>ecological metagenomes</taxon>
    </lineage>
</organism>
<gene>
    <name evidence="1" type="ORF">S01H1_37969</name>
</gene>
<proteinExistence type="predicted"/>
<evidence type="ECO:0000313" key="1">
    <source>
        <dbReference type="EMBL" id="GAG01434.1"/>
    </source>
</evidence>
<reference evidence="1" key="1">
    <citation type="journal article" date="2014" name="Front. Microbiol.">
        <title>High frequency of phylogenetically diverse reductive dehalogenase-homologous genes in deep subseafloor sedimentary metagenomes.</title>
        <authorList>
            <person name="Kawai M."/>
            <person name="Futagami T."/>
            <person name="Toyoda A."/>
            <person name="Takaki Y."/>
            <person name="Nishi S."/>
            <person name="Hori S."/>
            <person name="Arai W."/>
            <person name="Tsubouchi T."/>
            <person name="Morono Y."/>
            <person name="Uchiyama I."/>
            <person name="Ito T."/>
            <person name="Fujiyama A."/>
            <person name="Inagaki F."/>
            <person name="Takami H."/>
        </authorList>
    </citation>
    <scope>NUCLEOTIDE SEQUENCE</scope>
    <source>
        <strain evidence="1">Expedition CK06-06</strain>
    </source>
</reference>
<sequence length="45" mass="5278">VNVICSGSVLEDTENMIEDMARALAGYDNKFDWENWSKRWRGEKI</sequence>
<comment type="caution">
    <text evidence="1">The sequence shown here is derived from an EMBL/GenBank/DDBJ whole genome shotgun (WGS) entry which is preliminary data.</text>
</comment>
<feature type="non-terminal residue" evidence="1">
    <location>
        <position position="1"/>
    </location>
</feature>
<dbReference type="EMBL" id="BARS01023868">
    <property type="protein sequence ID" value="GAG01434.1"/>
    <property type="molecule type" value="Genomic_DNA"/>
</dbReference>